<organism evidence="3 4">
    <name type="scientific">Clohesyomyces aquaticus</name>
    <dbReference type="NCBI Taxonomy" id="1231657"/>
    <lineage>
        <taxon>Eukaryota</taxon>
        <taxon>Fungi</taxon>
        <taxon>Dikarya</taxon>
        <taxon>Ascomycota</taxon>
        <taxon>Pezizomycotina</taxon>
        <taxon>Dothideomycetes</taxon>
        <taxon>Pleosporomycetidae</taxon>
        <taxon>Pleosporales</taxon>
        <taxon>Lindgomycetaceae</taxon>
        <taxon>Clohesyomyces</taxon>
    </lineage>
</organism>
<comment type="caution">
    <text evidence="3">The sequence shown here is derived from an EMBL/GenBank/DDBJ whole genome shotgun (WGS) entry which is preliminary data.</text>
</comment>
<accession>A0A1Y1ZIU9</accession>
<dbReference type="AlphaFoldDB" id="A0A1Y1ZIU9"/>
<keyword evidence="2" id="KW-0472">Membrane</keyword>
<keyword evidence="2" id="KW-1133">Transmembrane helix</keyword>
<protein>
    <submittedName>
        <fullName evidence="3">Uncharacterized protein</fullName>
    </submittedName>
</protein>
<gene>
    <name evidence="3" type="ORF">BCR34DRAFT_588778</name>
</gene>
<sequence>MDVAYSVNIPSTESSTDAAVRLGGLIPLPGGGYLLAIPQSVSDVNWNGNTTAQSPTLQSVINAINQALGSQVSGQVALSAASIGTHSVGGVYVYTGTIYSTVIPGKMMDFRSDSTTGFLGGGSGVSPRPLSTSTRSGGGRSVGEKDKRRKLFVVVGVFVAVVAQMNWL</sequence>
<dbReference type="EMBL" id="MCFA01000076">
    <property type="protein sequence ID" value="ORY10173.1"/>
    <property type="molecule type" value="Genomic_DNA"/>
</dbReference>
<evidence type="ECO:0000313" key="3">
    <source>
        <dbReference type="EMBL" id="ORY10173.1"/>
    </source>
</evidence>
<feature type="transmembrane region" description="Helical" evidence="2">
    <location>
        <begin position="150"/>
        <end position="167"/>
    </location>
</feature>
<keyword evidence="4" id="KW-1185">Reference proteome</keyword>
<proteinExistence type="predicted"/>
<reference evidence="3 4" key="1">
    <citation type="submission" date="2016-07" db="EMBL/GenBank/DDBJ databases">
        <title>Pervasive Adenine N6-methylation of Active Genes in Fungi.</title>
        <authorList>
            <consortium name="DOE Joint Genome Institute"/>
            <person name="Mondo S.J."/>
            <person name="Dannebaum R.O."/>
            <person name="Kuo R.C."/>
            <person name="Labutti K."/>
            <person name="Haridas S."/>
            <person name="Kuo A."/>
            <person name="Salamov A."/>
            <person name="Ahrendt S.R."/>
            <person name="Lipzen A."/>
            <person name="Sullivan W."/>
            <person name="Andreopoulos W.B."/>
            <person name="Clum A."/>
            <person name="Lindquist E."/>
            <person name="Daum C."/>
            <person name="Ramamoorthy G.K."/>
            <person name="Gryganskyi A."/>
            <person name="Culley D."/>
            <person name="Magnuson J.K."/>
            <person name="James T.Y."/>
            <person name="O'Malley M.A."/>
            <person name="Stajich J.E."/>
            <person name="Spatafora J.W."/>
            <person name="Visel A."/>
            <person name="Grigoriev I.V."/>
        </authorList>
    </citation>
    <scope>NUCLEOTIDE SEQUENCE [LARGE SCALE GENOMIC DNA]</scope>
    <source>
        <strain evidence="3 4">CBS 115471</strain>
    </source>
</reference>
<evidence type="ECO:0000313" key="4">
    <source>
        <dbReference type="Proteomes" id="UP000193144"/>
    </source>
</evidence>
<feature type="region of interest" description="Disordered" evidence="1">
    <location>
        <begin position="119"/>
        <end position="143"/>
    </location>
</feature>
<evidence type="ECO:0000256" key="1">
    <source>
        <dbReference type="SAM" id="MobiDB-lite"/>
    </source>
</evidence>
<dbReference type="Proteomes" id="UP000193144">
    <property type="component" value="Unassembled WGS sequence"/>
</dbReference>
<evidence type="ECO:0000256" key="2">
    <source>
        <dbReference type="SAM" id="Phobius"/>
    </source>
</evidence>
<keyword evidence="2" id="KW-0812">Transmembrane</keyword>
<name>A0A1Y1ZIU9_9PLEO</name>